<dbReference type="AlphaFoldDB" id="A0A6M3M0X4"/>
<gene>
    <name evidence="1" type="ORF">MM171A00816_0008</name>
</gene>
<name>A0A6M3M0X4_9ZZZZ</name>
<protein>
    <submittedName>
        <fullName evidence="1">Uncharacterized protein</fullName>
    </submittedName>
</protein>
<organism evidence="1">
    <name type="scientific">viral metagenome</name>
    <dbReference type="NCBI Taxonomy" id="1070528"/>
    <lineage>
        <taxon>unclassified sequences</taxon>
        <taxon>metagenomes</taxon>
        <taxon>organismal metagenomes</taxon>
    </lineage>
</organism>
<proteinExistence type="predicted"/>
<accession>A0A6M3M0X4</accession>
<dbReference type="EMBL" id="MT143671">
    <property type="protein sequence ID" value="QJA99859.1"/>
    <property type="molecule type" value="Genomic_DNA"/>
</dbReference>
<evidence type="ECO:0000313" key="1">
    <source>
        <dbReference type="EMBL" id="QJA99859.1"/>
    </source>
</evidence>
<reference evidence="1" key="1">
    <citation type="submission" date="2020-03" db="EMBL/GenBank/DDBJ databases">
        <title>The deep terrestrial virosphere.</title>
        <authorList>
            <person name="Holmfeldt K."/>
            <person name="Nilsson E."/>
            <person name="Simone D."/>
            <person name="Lopez-Fernandez M."/>
            <person name="Wu X."/>
            <person name="de Brujin I."/>
            <person name="Lundin D."/>
            <person name="Andersson A."/>
            <person name="Bertilsson S."/>
            <person name="Dopson M."/>
        </authorList>
    </citation>
    <scope>NUCLEOTIDE SEQUENCE</scope>
    <source>
        <strain evidence="1">MM171A00816</strain>
    </source>
</reference>
<sequence>MAELRKYGVQADVYFPLIDRGAVDFEATPVTFAAGDTKVSKDGAAFANTTNDPSHIAGGIYKLTLTATEMQAALIVVTLIDSATKTWEDQALMIDTYGNASAQHAFDLDTAAATMRGTDNAALASVCTETRLAELDAANLPADIAAIPTTPMRGTDNAALASVATEARLAELDAANIPADINNIQTRITDVFVKGTADSGTTTTIVDAARTEADVDYWKGSWIRFTSGTISGQTRLITAFNPTTDTITFAPALTVVAATHTYEIIAAANIDLVNTTTTNTDMRGTDSAALASVCTEARLAELDAANIPADIDAIPTTAMRGTDNAALASVCTEARLAELGATNLPADIDAILVDTSTTLETHLTDLKGATFSSATDSNEAIRDRGDAAWTTGAGGSDRLLMVDTTIATLASQTSFTLTAGSADDDAYNNCTIVIEDVSTATQKAVGLISDYTGATKTVTLKYDPGIFTMAATDKVYILAENALKATLANRQLNVAADGDIAGNVDGSVASLVGHTAQTGDSFAVVNHANHGNAQLVRSTTPANKLDVSATGEAGLDFDNVKQATGATTLTNITVPTVTIVGTTTTNTDMRGTDSAALASVCTEARLAELDAANVPADIDTLKTRVPDTISLANINAEVDTALNTAIPAIPTADSINERVKTIDDKLPTNYIMGSTVLTAKDDEIDAIKAKTDNLPALPAATGDIPSAATVADAVWDEAQSGHVSAGTFGKYLDTEVSGVGGGTAAAIADAVWDEVQADHTAAGTTGESLNDAGGGASPSTIADAVWDEDATTHSVANSYGRRLNRIHKEALSGFAPTMISGGGTPSFSPEEKEKLLEMLGAIQKLLLATPETQKSLISLSERIEELKKSSEVVNRESSTNLNETLSSLIQNLFKKSTSLLLANNLDSDLKLTDQIKTETNTLAEDFKNQFKKQAELTVQVYAKLFKHSDIIAKEVEAIKGKESDFPQLVNEVELHLKEEISKILAPITQAFVKNLPTKKLQEMLNG</sequence>